<reference evidence="1 2" key="1">
    <citation type="submission" date="2016-10" db="EMBL/GenBank/DDBJ databases">
        <authorList>
            <person name="de Groot N.N."/>
        </authorList>
    </citation>
    <scope>NUCLEOTIDE SEQUENCE [LARGE SCALE GENOMIC DNA]</scope>
    <source>
        <strain evidence="1 2">DSM 26130</strain>
    </source>
</reference>
<dbReference type="EMBL" id="FOLQ01000005">
    <property type="protein sequence ID" value="SFD46707.1"/>
    <property type="molecule type" value="Genomic_DNA"/>
</dbReference>
<dbReference type="OrthoDB" id="965724at2"/>
<evidence type="ECO:0000313" key="2">
    <source>
        <dbReference type="Proteomes" id="UP000198598"/>
    </source>
</evidence>
<dbReference type="STRING" id="662367.SAMN05216167_105135"/>
<dbReference type="RefSeq" id="WP_093827512.1">
    <property type="nucleotide sequence ID" value="NZ_FOLQ01000005.1"/>
</dbReference>
<organism evidence="1 2">
    <name type="scientific">Spirosoma endophyticum</name>
    <dbReference type="NCBI Taxonomy" id="662367"/>
    <lineage>
        <taxon>Bacteria</taxon>
        <taxon>Pseudomonadati</taxon>
        <taxon>Bacteroidota</taxon>
        <taxon>Cytophagia</taxon>
        <taxon>Cytophagales</taxon>
        <taxon>Cytophagaceae</taxon>
        <taxon>Spirosoma</taxon>
    </lineage>
</organism>
<proteinExistence type="predicted"/>
<gene>
    <name evidence="1" type="ORF">SAMN05216167_105135</name>
</gene>
<evidence type="ECO:0000313" key="1">
    <source>
        <dbReference type="EMBL" id="SFD46707.1"/>
    </source>
</evidence>
<dbReference type="Proteomes" id="UP000198598">
    <property type="component" value="Unassembled WGS sequence"/>
</dbReference>
<keyword evidence="2" id="KW-1185">Reference proteome</keyword>
<protein>
    <submittedName>
        <fullName evidence="1">Uncharacterized protein</fullName>
    </submittedName>
</protein>
<accession>A0A1I1SJN9</accession>
<sequence length="116" mass="12910">MNTRFQGDSVAAVKQYVSNARAVLDSLSHFEFLKVRTGQLRTDLHDSQSEKLGLKLQLVRVAVKLDSSGRANGPLKEKLSTTEAKLKGSRAENWVWRSVAVLTLLELATNLINVFK</sequence>
<name>A0A1I1SJN9_9BACT</name>
<dbReference type="AlphaFoldDB" id="A0A1I1SJN9"/>